<evidence type="ECO:0000313" key="4">
    <source>
        <dbReference type="EMBL" id="EKX45482.1"/>
    </source>
</evidence>
<dbReference type="GeneID" id="17302040"/>
<reference evidence="6" key="2">
    <citation type="submission" date="2012-11" db="EMBL/GenBank/DDBJ databases">
        <authorList>
            <person name="Kuo A."/>
            <person name="Curtis B.A."/>
            <person name="Tanifuji G."/>
            <person name="Burki F."/>
            <person name="Gruber A."/>
            <person name="Irimia M."/>
            <person name="Maruyama S."/>
            <person name="Arias M.C."/>
            <person name="Ball S.G."/>
            <person name="Gile G.H."/>
            <person name="Hirakawa Y."/>
            <person name="Hopkins J.F."/>
            <person name="Rensing S.A."/>
            <person name="Schmutz J."/>
            <person name="Symeonidi A."/>
            <person name="Elias M."/>
            <person name="Eveleigh R.J."/>
            <person name="Herman E.K."/>
            <person name="Klute M.J."/>
            <person name="Nakayama T."/>
            <person name="Obornik M."/>
            <person name="Reyes-Prieto A."/>
            <person name="Armbrust E.V."/>
            <person name="Aves S.J."/>
            <person name="Beiko R.G."/>
            <person name="Coutinho P."/>
            <person name="Dacks J.B."/>
            <person name="Durnford D.G."/>
            <person name="Fast N.M."/>
            <person name="Green B.R."/>
            <person name="Grisdale C."/>
            <person name="Hempe F."/>
            <person name="Henrissat B."/>
            <person name="Hoppner M.P."/>
            <person name="Ishida K.-I."/>
            <person name="Kim E."/>
            <person name="Koreny L."/>
            <person name="Kroth P.G."/>
            <person name="Liu Y."/>
            <person name="Malik S.-B."/>
            <person name="Maier U.G."/>
            <person name="McRose D."/>
            <person name="Mock T."/>
            <person name="Neilson J.A."/>
            <person name="Onodera N.T."/>
            <person name="Poole A.M."/>
            <person name="Pritham E.J."/>
            <person name="Richards T.A."/>
            <person name="Rocap G."/>
            <person name="Roy S.W."/>
            <person name="Sarai C."/>
            <person name="Schaack S."/>
            <person name="Shirato S."/>
            <person name="Slamovits C.H."/>
            <person name="Spencer D.F."/>
            <person name="Suzuki S."/>
            <person name="Worden A.Z."/>
            <person name="Zauner S."/>
            <person name="Barry K."/>
            <person name="Bell C."/>
            <person name="Bharti A.K."/>
            <person name="Crow J.A."/>
            <person name="Grimwood J."/>
            <person name="Kramer R."/>
            <person name="Lindquist E."/>
            <person name="Lucas S."/>
            <person name="Salamov A."/>
            <person name="McFadden G.I."/>
            <person name="Lane C.E."/>
            <person name="Keeling P.J."/>
            <person name="Gray M.W."/>
            <person name="Grigoriev I.V."/>
            <person name="Archibald J.M."/>
        </authorList>
    </citation>
    <scope>NUCLEOTIDE SEQUENCE</scope>
    <source>
        <strain evidence="6">CCMP2712</strain>
    </source>
</reference>
<dbReference type="InterPro" id="IPR037524">
    <property type="entry name" value="PA14/GLEYA"/>
</dbReference>
<evidence type="ECO:0000259" key="3">
    <source>
        <dbReference type="PROSITE" id="PS51820"/>
    </source>
</evidence>
<reference evidence="4 6" key="1">
    <citation type="journal article" date="2012" name="Nature">
        <title>Algal genomes reveal evolutionary mosaicism and the fate of nucleomorphs.</title>
        <authorList>
            <consortium name="DOE Joint Genome Institute"/>
            <person name="Curtis B.A."/>
            <person name="Tanifuji G."/>
            <person name="Burki F."/>
            <person name="Gruber A."/>
            <person name="Irimia M."/>
            <person name="Maruyama S."/>
            <person name="Arias M.C."/>
            <person name="Ball S.G."/>
            <person name="Gile G.H."/>
            <person name="Hirakawa Y."/>
            <person name="Hopkins J.F."/>
            <person name="Kuo A."/>
            <person name="Rensing S.A."/>
            <person name="Schmutz J."/>
            <person name="Symeonidi A."/>
            <person name="Elias M."/>
            <person name="Eveleigh R.J."/>
            <person name="Herman E.K."/>
            <person name="Klute M.J."/>
            <person name="Nakayama T."/>
            <person name="Obornik M."/>
            <person name="Reyes-Prieto A."/>
            <person name="Armbrust E.V."/>
            <person name="Aves S.J."/>
            <person name="Beiko R.G."/>
            <person name="Coutinho P."/>
            <person name="Dacks J.B."/>
            <person name="Durnford D.G."/>
            <person name="Fast N.M."/>
            <person name="Green B.R."/>
            <person name="Grisdale C.J."/>
            <person name="Hempel F."/>
            <person name="Henrissat B."/>
            <person name="Hoppner M.P."/>
            <person name="Ishida K."/>
            <person name="Kim E."/>
            <person name="Koreny L."/>
            <person name="Kroth P.G."/>
            <person name="Liu Y."/>
            <person name="Malik S.B."/>
            <person name="Maier U.G."/>
            <person name="McRose D."/>
            <person name="Mock T."/>
            <person name="Neilson J.A."/>
            <person name="Onodera N.T."/>
            <person name="Poole A.M."/>
            <person name="Pritham E.J."/>
            <person name="Richards T.A."/>
            <person name="Rocap G."/>
            <person name="Roy S.W."/>
            <person name="Sarai C."/>
            <person name="Schaack S."/>
            <person name="Shirato S."/>
            <person name="Slamovits C.H."/>
            <person name="Spencer D.F."/>
            <person name="Suzuki S."/>
            <person name="Worden A.Z."/>
            <person name="Zauner S."/>
            <person name="Barry K."/>
            <person name="Bell C."/>
            <person name="Bharti A.K."/>
            <person name="Crow J.A."/>
            <person name="Grimwood J."/>
            <person name="Kramer R."/>
            <person name="Lindquist E."/>
            <person name="Lucas S."/>
            <person name="Salamov A."/>
            <person name="McFadden G.I."/>
            <person name="Lane C.E."/>
            <person name="Keeling P.J."/>
            <person name="Gray M.W."/>
            <person name="Grigoriev I.V."/>
            <person name="Archibald J.M."/>
        </authorList>
    </citation>
    <scope>NUCLEOTIDE SEQUENCE</scope>
    <source>
        <strain evidence="4 6">CCMP2712</strain>
    </source>
</reference>
<evidence type="ECO:0000256" key="1">
    <source>
        <dbReference type="SAM" id="Coils"/>
    </source>
</evidence>
<feature type="compositionally biased region" description="Basic and acidic residues" evidence="2">
    <location>
        <begin position="308"/>
        <end position="317"/>
    </location>
</feature>
<evidence type="ECO:0000313" key="5">
    <source>
        <dbReference type="EnsemblProtists" id="EKX45482"/>
    </source>
</evidence>
<dbReference type="PaxDb" id="55529-EKX45482"/>
<dbReference type="RefSeq" id="XP_005832462.1">
    <property type="nucleotide sequence ID" value="XM_005832405.1"/>
</dbReference>
<reference evidence="5" key="3">
    <citation type="submission" date="2016-03" db="UniProtKB">
        <authorList>
            <consortium name="EnsemblProtists"/>
        </authorList>
    </citation>
    <scope>IDENTIFICATION</scope>
</reference>
<organism evidence="4">
    <name type="scientific">Guillardia theta (strain CCMP2712)</name>
    <name type="common">Cryptophyte</name>
    <dbReference type="NCBI Taxonomy" id="905079"/>
    <lineage>
        <taxon>Eukaryota</taxon>
        <taxon>Cryptophyceae</taxon>
        <taxon>Pyrenomonadales</taxon>
        <taxon>Geminigeraceae</taxon>
        <taxon>Guillardia</taxon>
    </lineage>
</organism>
<dbReference type="AlphaFoldDB" id="L1JAZ1"/>
<dbReference type="InterPro" id="IPR011658">
    <property type="entry name" value="PA14_dom"/>
</dbReference>
<dbReference type="SUPFAM" id="SSF56988">
    <property type="entry name" value="Anthrax protective antigen"/>
    <property type="match status" value="1"/>
</dbReference>
<keyword evidence="6" id="KW-1185">Reference proteome</keyword>
<gene>
    <name evidence="4" type="ORF">GUITHDRAFT_139041</name>
</gene>
<name>L1JAZ1_GUITC</name>
<feature type="region of interest" description="Disordered" evidence="2">
    <location>
        <begin position="308"/>
        <end position="330"/>
    </location>
</feature>
<dbReference type="KEGG" id="gtt:GUITHDRAFT_139041"/>
<evidence type="ECO:0000313" key="6">
    <source>
        <dbReference type="Proteomes" id="UP000011087"/>
    </source>
</evidence>
<dbReference type="EMBL" id="JH992999">
    <property type="protein sequence ID" value="EKX45482.1"/>
    <property type="molecule type" value="Genomic_DNA"/>
</dbReference>
<feature type="coiled-coil region" evidence="1">
    <location>
        <begin position="108"/>
        <end position="302"/>
    </location>
</feature>
<protein>
    <recommendedName>
        <fullName evidence="3">PA14 domain-containing protein</fullName>
    </recommendedName>
</protein>
<dbReference type="EnsemblProtists" id="EKX45482">
    <property type="protein sequence ID" value="EKX45482"/>
    <property type="gene ID" value="GUITHDRAFT_139041"/>
</dbReference>
<dbReference type="HOGENOM" id="CLU_384739_0_0_1"/>
<dbReference type="Pfam" id="PF07691">
    <property type="entry name" value="PA14"/>
    <property type="match status" value="1"/>
</dbReference>
<evidence type="ECO:0000256" key="2">
    <source>
        <dbReference type="SAM" id="MobiDB-lite"/>
    </source>
</evidence>
<feature type="domain" description="PA14" evidence="3">
    <location>
        <begin position="440"/>
        <end position="597"/>
    </location>
</feature>
<accession>L1JAZ1</accession>
<dbReference type="Proteomes" id="UP000011087">
    <property type="component" value="Unassembled WGS sequence"/>
</dbReference>
<sequence length="719" mass="82214">MGGAMVKSFKRSSIISTLSSNIYPWSTGDDGGDEALLDEQLGMQEEQPPSPPNPEIQRLISEFLEAETSDKMEFESIVENTAKAIHAEMKEILNTQLLISQLKREIVVEEWSNERQNLESTFQLFNHQRNLYNALLTTAQVEEETRELETLAREEKELHEIIVEYKNDIKGVLMRQRMIQMKIESRSKSKQERILEDEELARLEAEERFAEAGMRHELTLAEATKLKKLRLKKSEWIKNAEAREQETKDYRDKLARFEGELHSTRSRLENAKKEEEHMILKMRDQREKLRQSQENLKEINMLILREVGENSPDHNPQDQRSPSQMNSHRKEEIRTHDGFLVIIYTPNAFPSSEADEKLFSVSCSLPDINLQGLDDYRVMIDKYPYPKCRREASCWFDVELAGEYVFCLSTRARALLLVDDTFVLETESIGEAQGEETISGRVRGFFCEFFYVGCQIEPPLKEFLVTATCNWSDIISDINLPSARDFLDCDPHCPLEYMVVRCSGWLHIRHPGTYLFSLESEDGSYLIVDDELVVDNGGAHGFCSARNSKFLQRGEKRVEVQFFINEGNPGLVVTMNGPDTGGEERLLSGYCTDQTGRLKGGGLRSRQVHQGTGLEQGSARARGDIEVAENGSEVSDSTSCKSVGVVCLRKGRHQLELTWEEEEAICLRYKGPDTLQVEKMVGGYHQPSALTDTLSIWTSPTKESDKLEFSEWQERSQSL</sequence>
<dbReference type="OrthoDB" id="18487at2759"/>
<proteinExistence type="predicted"/>
<dbReference type="PROSITE" id="PS51820">
    <property type="entry name" value="PA14"/>
    <property type="match status" value="1"/>
</dbReference>
<keyword evidence="1" id="KW-0175">Coiled coil</keyword>